<dbReference type="EMBL" id="GGEC01002792">
    <property type="protein sequence ID" value="MBW83275.1"/>
    <property type="molecule type" value="Transcribed_RNA"/>
</dbReference>
<proteinExistence type="predicted"/>
<name>A0A2P2IPY3_RHIMU</name>
<accession>A0A2P2IPY3</accession>
<evidence type="ECO:0000313" key="1">
    <source>
        <dbReference type="EMBL" id="MBW83275.1"/>
    </source>
</evidence>
<sequence length="51" mass="5791">MISKFDVRAPLKYNPSYFSLPQELSLKDDAEGVCISTRAKVFELQISLPFP</sequence>
<dbReference type="AlphaFoldDB" id="A0A2P2IPY3"/>
<organism evidence="1">
    <name type="scientific">Rhizophora mucronata</name>
    <name type="common">Asiatic mangrove</name>
    <dbReference type="NCBI Taxonomy" id="61149"/>
    <lineage>
        <taxon>Eukaryota</taxon>
        <taxon>Viridiplantae</taxon>
        <taxon>Streptophyta</taxon>
        <taxon>Embryophyta</taxon>
        <taxon>Tracheophyta</taxon>
        <taxon>Spermatophyta</taxon>
        <taxon>Magnoliopsida</taxon>
        <taxon>eudicotyledons</taxon>
        <taxon>Gunneridae</taxon>
        <taxon>Pentapetalae</taxon>
        <taxon>rosids</taxon>
        <taxon>fabids</taxon>
        <taxon>Malpighiales</taxon>
        <taxon>Rhizophoraceae</taxon>
        <taxon>Rhizophora</taxon>
    </lineage>
</organism>
<reference evidence="1" key="1">
    <citation type="submission" date="2018-02" db="EMBL/GenBank/DDBJ databases">
        <title>Rhizophora mucronata_Transcriptome.</title>
        <authorList>
            <person name="Meera S.P."/>
            <person name="Sreeshan A."/>
            <person name="Augustine A."/>
        </authorList>
    </citation>
    <scope>NUCLEOTIDE SEQUENCE</scope>
    <source>
        <tissue evidence="1">Leaf</tissue>
    </source>
</reference>
<protein>
    <submittedName>
        <fullName evidence="1">Uncharacterized protein</fullName>
    </submittedName>
</protein>